<name>A0A1Z4LIW9_9CYAN</name>
<dbReference type="EMBL" id="AP018227">
    <property type="protein sequence ID" value="BAY81176.1"/>
    <property type="molecule type" value="Genomic_DNA"/>
</dbReference>
<sequence>MLEKLLLAASITFSLNMFVQAQVPLRNNQEGAYPSHMDATPQILVKMRQK</sequence>
<evidence type="ECO:0000313" key="1">
    <source>
        <dbReference type="EMBL" id="BAY81176.1"/>
    </source>
</evidence>
<reference evidence="1 2" key="1">
    <citation type="submission" date="2017-06" db="EMBL/GenBank/DDBJ databases">
        <title>Genome sequencing of cyanobaciteial culture collection at National Institute for Environmental Studies (NIES).</title>
        <authorList>
            <person name="Hirose Y."/>
            <person name="Shimura Y."/>
            <person name="Fujisawa T."/>
            <person name="Nakamura Y."/>
            <person name="Kawachi M."/>
        </authorList>
    </citation>
    <scope>NUCLEOTIDE SEQUENCE [LARGE SCALE GENOMIC DNA]</scope>
    <source>
        <strain evidence="1 2">NIES-267</strain>
    </source>
</reference>
<protein>
    <submittedName>
        <fullName evidence="1">Uncharacterized protein</fullName>
    </submittedName>
</protein>
<dbReference type="AlphaFoldDB" id="A0A1Z4LIW9"/>
<proteinExistence type="predicted"/>
<organism evidence="1 2">
    <name type="scientific">Calothrix parasitica NIES-267</name>
    <dbReference type="NCBI Taxonomy" id="1973488"/>
    <lineage>
        <taxon>Bacteria</taxon>
        <taxon>Bacillati</taxon>
        <taxon>Cyanobacteriota</taxon>
        <taxon>Cyanophyceae</taxon>
        <taxon>Nostocales</taxon>
        <taxon>Calotrichaceae</taxon>
        <taxon>Calothrix</taxon>
    </lineage>
</organism>
<evidence type="ECO:0000313" key="2">
    <source>
        <dbReference type="Proteomes" id="UP000218418"/>
    </source>
</evidence>
<accession>A0A1Z4LIW9</accession>
<keyword evidence="2" id="KW-1185">Reference proteome</keyword>
<gene>
    <name evidence="1" type="ORF">NIES267_06510</name>
</gene>
<dbReference type="Proteomes" id="UP000218418">
    <property type="component" value="Chromosome"/>
</dbReference>